<organism evidence="2 3">
    <name type="scientific">Canna indica</name>
    <name type="common">Indian-shot</name>
    <dbReference type="NCBI Taxonomy" id="4628"/>
    <lineage>
        <taxon>Eukaryota</taxon>
        <taxon>Viridiplantae</taxon>
        <taxon>Streptophyta</taxon>
        <taxon>Embryophyta</taxon>
        <taxon>Tracheophyta</taxon>
        <taxon>Spermatophyta</taxon>
        <taxon>Magnoliopsida</taxon>
        <taxon>Liliopsida</taxon>
        <taxon>Zingiberales</taxon>
        <taxon>Cannaceae</taxon>
        <taxon>Canna</taxon>
    </lineage>
</organism>
<dbReference type="Proteomes" id="UP001327560">
    <property type="component" value="Chromosome 3"/>
</dbReference>
<sequence length="323" mass="34795">MKTSEFYSSESAQDPQNIEDMQSSSQASNEVHQNHQNTLAAEAPGANSVWKKLEEENSDFFRAYYIRLKLKRQIILFNHLLEHQCHLMKSPLLPNIPLAPLHNGIQTTPVNNMPMGYPVLQQPAMTATGQPHFDPTGCGLSSCHVVNGIPPHGRFHALSINSGNEIVMGGATTEAAPVGIPCGTISSMSEMAASPASVASNNHFPFTPPEISGMCLDASTLDTTLTSDMVSTGDLQLDQECAMGSSRDPLGSLGQLWNLNLSDLTTDLASLGDLRALDDYTGSPFPPPDSDILLDSPEQDDKVEEYFADALTVAASQPDDEKP</sequence>
<accession>A0AAQ3KAM5</accession>
<evidence type="ECO:0000313" key="3">
    <source>
        <dbReference type="Proteomes" id="UP001327560"/>
    </source>
</evidence>
<name>A0AAQ3KAM5_9LILI</name>
<dbReference type="PANTHER" id="PTHR31871">
    <property type="entry name" value="OS02G0137100 PROTEIN"/>
    <property type="match status" value="1"/>
</dbReference>
<feature type="region of interest" description="Disordered" evidence="1">
    <location>
        <begin position="1"/>
        <end position="34"/>
    </location>
</feature>
<gene>
    <name evidence="2" type="ORF">Cni_G10845</name>
</gene>
<dbReference type="PANTHER" id="PTHR31871:SF47">
    <property type="entry name" value="ANGIOTENSIN-CONVERTING ENZYME 2"/>
    <property type="match status" value="1"/>
</dbReference>
<dbReference type="InterPro" id="IPR006476">
    <property type="entry name" value="CHP01589_pln"/>
</dbReference>
<dbReference type="AlphaFoldDB" id="A0AAQ3KAM5"/>
<proteinExistence type="predicted"/>
<dbReference type="EMBL" id="CP136892">
    <property type="protein sequence ID" value="WOL02126.1"/>
    <property type="molecule type" value="Genomic_DNA"/>
</dbReference>
<evidence type="ECO:0000313" key="2">
    <source>
        <dbReference type="EMBL" id="WOL02126.1"/>
    </source>
</evidence>
<protein>
    <submittedName>
        <fullName evidence="2">Uncharacterized protein</fullName>
    </submittedName>
</protein>
<evidence type="ECO:0000256" key="1">
    <source>
        <dbReference type="SAM" id="MobiDB-lite"/>
    </source>
</evidence>
<reference evidence="2 3" key="1">
    <citation type="submission" date="2023-10" db="EMBL/GenBank/DDBJ databases">
        <title>Chromosome-scale genome assembly provides insights into flower coloration mechanisms of Canna indica.</title>
        <authorList>
            <person name="Li C."/>
        </authorList>
    </citation>
    <scope>NUCLEOTIDE SEQUENCE [LARGE SCALE GENOMIC DNA]</scope>
    <source>
        <tissue evidence="2">Flower</tissue>
    </source>
</reference>
<keyword evidence="3" id="KW-1185">Reference proteome</keyword>